<keyword evidence="4 10" id="KW-0699">rRNA-binding</keyword>
<keyword evidence="8 10" id="KW-0694">RNA-binding</keyword>
<dbReference type="InterPro" id="IPR030378">
    <property type="entry name" value="G_CP_dom"/>
</dbReference>
<dbReference type="CDD" id="cd01854">
    <property type="entry name" value="YjeQ_EngC"/>
    <property type="match status" value="1"/>
</dbReference>
<feature type="binding site" evidence="10">
    <location>
        <position position="294"/>
    </location>
    <ligand>
        <name>Zn(2+)</name>
        <dbReference type="ChEBI" id="CHEBI:29105"/>
    </ligand>
</feature>
<feature type="binding site" evidence="10">
    <location>
        <begin position="202"/>
        <end position="210"/>
    </location>
    <ligand>
        <name>GTP</name>
        <dbReference type="ChEBI" id="CHEBI:37565"/>
    </ligand>
</feature>
<feature type="domain" description="EngC GTPase" evidence="11">
    <location>
        <begin position="111"/>
        <end position="258"/>
    </location>
</feature>
<comment type="cofactor">
    <cofactor evidence="10">
        <name>Zn(2+)</name>
        <dbReference type="ChEBI" id="CHEBI:29105"/>
    </cofactor>
    <text evidence="10">Binds 1 zinc ion per subunit.</text>
</comment>
<dbReference type="PROSITE" id="PS51721">
    <property type="entry name" value="G_CP"/>
    <property type="match status" value="1"/>
</dbReference>
<keyword evidence="2 10" id="KW-0690">Ribosome biogenesis</keyword>
<dbReference type="Gene3D" id="1.10.40.50">
    <property type="entry name" value="Probable gtpase engc, domain 3"/>
    <property type="match status" value="1"/>
</dbReference>
<dbReference type="SUPFAM" id="SSF52540">
    <property type="entry name" value="P-loop containing nucleoside triphosphate hydrolases"/>
    <property type="match status" value="1"/>
</dbReference>
<dbReference type="InterPro" id="IPR010914">
    <property type="entry name" value="RsgA_GTPase_dom"/>
</dbReference>
<evidence type="ECO:0000256" key="3">
    <source>
        <dbReference type="ARBA" id="ARBA00022723"/>
    </source>
</evidence>
<evidence type="ECO:0000313" key="13">
    <source>
        <dbReference type="EMBL" id="WDF82639.1"/>
    </source>
</evidence>
<dbReference type="HAMAP" id="MF_01820">
    <property type="entry name" value="GTPase_RsgA"/>
    <property type="match status" value="1"/>
</dbReference>
<comment type="subunit">
    <text evidence="10">Monomer. Associates with 30S ribosomal subunit, binds 16S rRNA.</text>
</comment>
<reference evidence="13 14" key="1">
    <citation type="submission" date="2023-02" db="EMBL/GenBank/DDBJ databases">
        <title>Genome sequence of Lacticaseibacillus sp. KACC 23028.</title>
        <authorList>
            <person name="Kim S."/>
            <person name="Heo J."/>
            <person name="Kwon S.-W."/>
        </authorList>
    </citation>
    <scope>NUCLEOTIDE SEQUENCE [LARGE SCALE GENOMIC DNA]</scope>
    <source>
        <strain evidence="13 14">KACC 23028</strain>
    </source>
</reference>
<evidence type="ECO:0000256" key="4">
    <source>
        <dbReference type="ARBA" id="ARBA00022730"/>
    </source>
</evidence>
<organism evidence="13 14">
    <name type="scientific">Lacticaseibacillus pabuli</name>
    <dbReference type="NCBI Taxonomy" id="3025672"/>
    <lineage>
        <taxon>Bacteria</taxon>
        <taxon>Bacillati</taxon>
        <taxon>Bacillota</taxon>
        <taxon>Bacilli</taxon>
        <taxon>Lactobacillales</taxon>
        <taxon>Lactobacillaceae</taxon>
        <taxon>Lacticaseibacillus</taxon>
    </lineage>
</organism>
<evidence type="ECO:0000256" key="10">
    <source>
        <dbReference type="HAMAP-Rule" id="MF_01820"/>
    </source>
</evidence>
<comment type="subcellular location">
    <subcellularLocation>
        <location evidence="10">Cytoplasm</location>
    </subcellularLocation>
</comment>
<keyword evidence="3 10" id="KW-0479">Metal-binding</keyword>
<feature type="domain" description="CP-type G" evidence="12">
    <location>
        <begin position="105"/>
        <end position="260"/>
    </location>
</feature>
<evidence type="ECO:0000259" key="12">
    <source>
        <dbReference type="PROSITE" id="PS51721"/>
    </source>
</evidence>
<sequence>MNIDLHHYGMTTELETTADHARPLTLGRVLGVSHQLYTVVTVLGTTRASVTGRLANIAMGPEDFPTVGDWVLLRQTGNADDTASIERLLPRTSVITRKAAGRTTDAQLIAANVDTLFLCMALDDNFNLRRIERYLAVAKASGAQPVIVLTKSDLSTDLPGQLTAIASVAGDTPSILCSNANAGGLDELRDLIIPGRTYAFIGSSGVGKSTLINGLLGRDALATGSVRSSDAHGRHTTTGRSLLALPGGALVIDTPGMRELGLIDADVTDTFADIAALAANCRFSDCQHQSEPGCAVQAAIAAGELDPARLASYRQLTDEQATTSNLRGRAREMAKMNRMFGSKKAMHNFMKSVKNKRR</sequence>
<dbReference type="NCBIfam" id="TIGR00157">
    <property type="entry name" value="ribosome small subunit-dependent GTPase A"/>
    <property type="match status" value="1"/>
</dbReference>
<evidence type="ECO:0000256" key="6">
    <source>
        <dbReference type="ARBA" id="ARBA00022801"/>
    </source>
</evidence>
<comment type="function">
    <text evidence="10">One of several proteins that assist in the late maturation steps of the functional core of the 30S ribosomal subunit. Helps release RbfA from mature subunits. May play a role in the assembly of ribosomal proteins into the subunit. Circularly permuted GTPase that catalyzes slow GTP hydrolysis, GTPase activity is stimulated by the 30S ribosomal subunit.</text>
</comment>
<protein>
    <recommendedName>
        <fullName evidence="10">Small ribosomal subunit biogenesis GTPase RsgA</fullName>
        <ecNumber evidence="10">3.6.1.-</ecNumber>
    </recommendedName>
</protein>
<evidence type="ECO:0000256" key="2">
    <source>
        <dbReference type="ARBA" id="ARBA00022517"/>
    </source>
</evidence>
<dbReference type="InterPro" id="IPR027417">
    <property type="entry name" value="P-loop_NTPase"/>
</dbReference>
<dbReference type="PANTHER" id="PTHR32120">
    <property type="entry name" value="SMALL RIBOSOMAL SUBUNIT BIOGENESIS GTPASE RSGA"/>
    <property type="match status" value="1"/>
</dbReference>
<keyword evidence="7 10" id="KW-0862">Zinc</keyword>
<comment type="similarity">
    <text evidence="10">Belongs to the TRAFAC class YlqF/YawG GTPase family. RsgA subfamily.</text>
</comment>
<dbReference type="EMBL" id="CP117884">
    <property type="protein sequence ID" value="WDF82639.1"/>
    <property type="molecule type" value="Genomic_DNA"/>
</dbReference>
<dbReference type="PROSITE" id="PS50936">
    <property type="entry name" value="ENGC_GTPASE"/>
    <property type="match status" value="1"/>
</dbReference>
<dbReference type="Gene3D" id="3.40.50.300">
    <property type="entry name" value="P-loop containing nucleotide triphosphate hydrolases"/>
    <property type="match status" value="1"/>
</dbReference>
<keyword evidence="6 10" id="KW-0378">Hydrolase</keyword>
<feature type="binding site" evidence="10">
    <location>
        <position position="288"/>
    </location>
    <ligand>
        <name>Zn(2+)</name>
        <dbReference type="ChEBI" id="CHEBI:29105"/>
    </ligand>
</feature>
<evidence type="ECO:0000256" key="7">
    <source>
        <dbReference type="ARBA" id="ARBA00022833"/>
    </source>
</evidence>
<keyword evidence="14" id="KW-1185">Reference proteome</keyword>
<feature type="binding site" evidence="10">
    <location>
        <begin position="150"/>
        <end position="153"/>
    </location>
    <ligand>
        <name>GTP</name>
        <dbReference type="ChEBI" id="CHEBI:37565"/>
    </ligand>
</feature>
<feature type="binding site" evidence="10">
    <location>
        <position position="286"/>
    </location>
    <ligand>
        <name>Zn(2+)</name>
        <dbReference type="ChEBI" id="CHEBI:29105"/>
    </ligand>
</feature>
<dbReference type="EC" id="3.6.1.-" evidence="10"/>
<gene>
    <name evidence="10 13" type="primary">rsgA</name>
    <name evidence="13" type="ORF">PQ472_12215</name>
</gene>
<dbReference type="Pfam" id="PF03193">
    <property type="entry name" value="RsgA_GTPase"/>
    <property type="match status" value="1"/>
</dbReference>
<evidence type="ECO:0000313" key="14">
    <source>
        <dbReference type="Proteomes" id="UP001220377"/>
    </source>
</evidence>
<evidence type="ECO:0000256" key="9">
    <source>
        <dbReference type="ARBA" id="ARBA00023134"/>
    </source>
</evidence>
<keyword evidence="5 10" id="KW-0547">Nucleotide-binding</keyword>
<keyword evidence="1 10" id="KW-0963">Cytoplasm</keyword>
<name>A0ABY7WS60_9LACO</name>
<accession>A0ABY7WS60</accession>
<proteinExistence type="inferred from homology"/>
<evidence type="ECO:0000259" key="11">
    <source>
        <dbReference type="PROSITE" id="PS50936"/>
    </source>
</evidence>
<feature type="binding site" evidence="10">
    <location>
        <position position="281"/>
    </location>
    <ligand>
        <name>Zn(2+)</name>
        <dbReference type="ChEBI" id="CHEBI:29105"/>
    </ligand>
</feature>
<dbReference type="InterPro" id="IPR004881">
    <property type="entry name" value="Ribosome_biogen_GTPase_RsgA"/>
</dbReference>
<evidence type="ECO:0000256" key="8">
    <source>
        <dbReference type="ARBA" id="ARBA00022884"/>
    </source>
</evidence>
<dbReference type="RefSeq" id="WP_274260251.1">
    <property type="nucleotide sequence ID" value="NZ_CP117884.1"/>
</dbReference>
<dbReference type="Proteomes" id="UP001220377">
    <property type="component" value="Chromosome"/>
</dbReference>
<keyword evidence="9 10" id="KW-0342">GTP-binding</keyword>
<dbReference type="PANTHER" id="PTHR32120:SF10">
    <property type="entry name" value="SMALL RIBOSOMAL SUBUNIT BIOGENESIS GTPASE RSGA"/>
    <property type="match status" value="1"/>
</dbReference>
<evidence type="ECO:0000256" key="5">
    <source>
        <dbReference type="ARBA" id="ARBA00022741"/>
    </source>
</evidence>
<evidence type="ECO:0000256" key="1">
    <source>
        <dbReference type="ARBA" id="ARBA00022490"/>
    </source>
</evidence>